<evidence type="ECO:0000256" key="1">
    <source>
        <dbReference type="ARBA" id="ARBA00000424"/>
    </source>
</evidence>
<comment type="subcellular location">
    <subcellularLocation>
        <location evidence="3">Secreted</location>
    </subcellularLocation>
</comment>
<dbReference type="EC" id="3.4.24.3" evidence="4"/>
<evidence type="ECO:0000256" key="11">
    <source>
        <dbReference type="ARBA" id="ARBA00023049"/>
    </source>
</evidence>
<evidence type="ECO:0000256" key="12">
    <source>
        <dbReference type="ARBA" id="ARBA00023145"/>
    </source>
</evidence>
<comment type="cofactor">
    <cofactor evidence="2">
        <name>Zn(2+)</name>
        <dbReference type="ChEBI" id="CHEBI:29105"/>
    </cofactor>
</comment>
<dbReference type="Pfam" id="PF01752">
    <property type="entry name" value="Peptidase_M9"/>
    <property type="match status" value="1"/>
</dbReference>
<dbReference type="PANTHER" id="PTHR13062">
    <property type="entry name" value="COLLAGENASE"/>
    <property type="match status" value="1"/>
</dbReference>
<evidence type="ECO:0000256" key="2">
    <source>
        <dbReference type="ARBA" id="ARBA00001947"/>
    </source>
</evidence>
<gene>
    <name evidence="16" type="ORF">GCM10010211_40860</name>
</gene>
<evidence type="ECO:0000256" key="10">
    <source>
        <dbReference type="ARBA" id="ARBA00022833"/>
    </source>
</evidence>
<evidence type="ECO:0000256" key="3">
    <source>
        <dbReference type="ARBA" id="ARBA00004613"/>
    </source>
</evidence>
<dbReference type="InterPro" id="IPR013661">
    <property type="entry name" value="Peptidase_M9_N_dom"/>
</dbReference>
<evidence type="ECO:0000313" key="17">
    <source>
        <dbReference type="Proteomes" id="UP000654471"/>
    </source>
</evidence>
<dbReference type="Gene3D" id="3.40.30.160">
    <property type="entry name" value="Collagenase ColT, N-terminal domain"/>
    <property type="match status" value="1"/>
</dbReference>
<dbReference type="PRINTS" id="PR00931">
    <property type="entry name" value="MICOLLPTASE"/>
</dbReference>
<keyword evidence="8 14" id="KW-0732">Signal</keyword>
<evidence type="ECO:0000256" key="13">
    <source>
        <dbReference type="SAM" id="MobiDB-lite"/>
    </source>
</evidence>
<dbReference type="Proteomes" id="UP000654471">
    <property type="component" value="Unassembled WGS sequence"/>
</dbReference>
<keyword evidence="10" id="KW-0862">Zinc</keyword>
<reference evidence="17" key="1">
    <citation type="journal article" date="2019" name="Int. J. Syst. Evol. Microbiol.">
        <title>The Global Catalogue of Microorganisms (GCM) 10K type strain sequencing project: providing services to taxonomists for standard genome sequencing and annotation.</title>
        <authorList>
            <consortium name="The Broad Institute Genomics Platform"/>
            <consortium name="The Broad Institute Genome Sequencing Center for Infectious Disease"/>
            <person name="Wu L."/>
            <person name="Ma J."/>
        </authorList>
    </citation>
    <scope>NUCLEOTIDE SEQUENCE [LARGE SCALE GENOMIC DNA]</scope>
    <source>
        <strain evidence="17">JCM 3399</strain>
    </source>
</reference>
<dbReference type="RefSeq" id="WP_189301941.1">
    <property type="nucleotide sequence ID" value="NZ_BMRP01000013.1"/>
</dbReference>
<feature type="chain" id="PRO_5046652302" description="microbial collagenase" evidence="14">
    <location>
        <begin position="35"/>
        <end position="650"/>
    </location>
</feature>
<dbReference type="EMBL" id="BMRP01000013">
    <property type="protein sequence ID" value="GGU70969.1"/>
    <property type="molecule type" value="Genomic_DNA"/>
</dbReference>
<organism evidence="16 17">
    <name type="scientific">Streptomyces albospinus</name>
    <dbReference type="NCBI Taxonomy" id="285515"/>
    <lineage>
        <taxon>Bacteria</taxon>
        <taxon>Bacillati</taxon>
        <taxon>Actinomycetota</taxon>
        <taxon>Actinomycetes</taxon>
        <taxon>Kitasatosporales</taxon>
        <taxon>Streptomycetaceae</taxon>
        <taxon>Streptomyces</taxon>
    </lineage>
</organism>
<dbReference type="Gene3D" id="1.10.390.20">
    <property type="match status" value="1"/>
</dbReference>
<keyword evidence="7" id="KW-0479">Metal-binding</keyword>
<evidence type="ECO:0000259" key="15">
    <source>
        <dbReference type="Pfam" id="PF08453"/>
    </source>
</evidence>
<dbReference type="InterPro" id="IPR002169">
    <property type="entry name" value="Peptidase_M9A/M9B"/>
</dbReference>
<sequence>MRHRNPPHRFLTIGLAACATTVGLLVTPTLTASASPTAVKAAAEPAARSHGPVRPLPPTGPATTASDRSDVQSRPHTAARLRPQQPRMRTAHHARAASCAPGDFGSRSGAELVDFIKKSTTECVNTLFSITGKDAHDVFQESQMVPVADALKSASATYPGDDSTSVQQLVLFLRAGYYVQYNDSKDVGDYGKDLASAIEGALDAFVGNSHFMDVSDANGAVVGEAITLTDSANEQGRYLGTYKKVLDAYNSSYDAFPAMVNAVNNVYTPLFRGHQNDAFVKAVTSDPSIIDTLDDFAKKHLDLLGTDNAFLTSNAGTEMGRFVQHAGALQDKVRPLMKDLLGKSQITGRTAALWVGVANMADSYDKANCSYFDTCNLADKLTKAALPTTHACDDTRTILAQALTPQDLDAACASLQKQDAFFHGVAKDSGSIPGQYEDKIQVIVFASPTDYRTYAGPIFGVDTNNGGITITGDPTKPDNKVQSIMYQKGSDDGFPARIWNLNHEYTHYLDGRFDMKGDFSQEITVPDVWWIEGLAEYVSYSYRGVTDTEAVSEAGKHTYALSTLWQSTYANSDVTRTYPWGYLAVRYMVEKHPDDIQAMLAKFRAGDYAGGYAVYNSQIGNRYDADFTSWLDACASGGCKAHSAARHTTH</sequence>
<feature type="region of interest" description="Disordered" evidence="13">
    <location>
        <begin position="41"/>
        <end position="100"/>
    </location>
</feature>
<keyword evidence="17" id="KW-1185">Reference proteome</keyword>
<dbReference type="PANTHER" id="PTHR13062:SF9">
    <property type="entry name" value="MICROBIAL COLLAGENASE"/>
    <property type="match status" value="1"/>
</dbReference>
<evidence type="ECO:0000256" key="6">
    <source>
        <dbReference type="ARBA" id="ARBA00022670"/>
    </source>
</evidence>
<feature type="domain" description="Peptidase M9 collagenase N-terminal" evidence="15">
    <location>
        <begin position="99"/>
        <end position="280"/>
    </location>
</feature>
<keyword evidence="12" id="KW-0865">Zymogen</keyword>
<evidence type="ECO:0000256" key="5">
    <source>
        <dbReference type="ARBA" id="ARBA00022525"/>
    </source>
</evidence>
<comment type="caution">
    <text evidence="16">The sequence shown here is derived from an EMBL/GenBank/DDBJ whole genome shotgun (WGS) entry which is preliminary data.</text>
</comment>
<keyword evidence="11" id="KW-0482">Metalloprotease</keyword>
<accession>A0ABQ2V812</accession>
<evidence type="ECO:0000313" key="16">
    <source>
        <dbReference type="EMBL" id="GGU70969.1"/>
    </source>
</evidence>
<evidence type="ECO:0000256" key="9">
    <source>
        <dbReference type="ARBA" id="ARBA00022801"/>
    </source>
</evidence>
<protein>
    <recommendedName>
        <fullName evidence="4">microbial collagenase</fullName>
        <ecNumber evidence="4">3.4.24.3</ecNumber>
    </recommendedName>
</protein>
<feature type="signal peptide" evidence="14">
    <location>
        <begin position="1"/>
        <end position="34"/>
    </location>
</feature>
<keyword evidence="9" id="KW-0378">Hydrolase</keyword>
<evidence type="ECO:0000256" key="8">
    <source>
        <dbReference type="ARBA" id="ARBA00022729"/>
    </source>
</evidence>
<evidence type="ECO:0000256" key="7">
    <source>
        <dbReference type="ARBA" id="ARBA00022723"/>
    </source>
</evidence>
<keyword evidence="5" id="KW-0964">Secreted</keyword>
<evidence type="ECO:0000256" key="14">
    <source>
        <dbReference type="SAM" id="SignalP"/>
    </source>
</evidence>
<comment type="catalytic activity">
    <reaction evidence="1">
        <text>Digestion of native collagen in the triple helical region at Xaa-|-Gly bonds. With synthetic peptides, a preference is shown for Gly at P3 and P1', Pro and Ala at P2 and P2', and hydroxyproline, Ala or Arg at P3'.</text>
        <dbReference type="EC" id="3.4.24.3"/>
    </reaction>
</comment>
<dbReference type="Pfam" id="PF08453">
    <property type="entry name" value="Peptidase_M9_N"/>
    <property type="match status" value="1"/>
</dbReference>
<proteinExistence type="predicted"/>
<evidence type="ECO:0000256" key="4">
    <source>
        <dbReference type="ARBA" id="ARBA00012653"/>
    </source>
</evidence>
<name>A0ABQ2V812_9ACTN</name>
<keyword evidence="6" id="KW-0645">Protease</keyword>